<dbReference type="Pfam" id="PF05553">
    <property type="entry name" value="DUF761"/>
    <property type="match status" value="1"/>
</dbReference>
<dbReference type="AlphaFoldDB" id="A0ABD2ZNA3"/>
<dbReference type="Proteomes" id="UP001630127">
    <property type="component" value="Unassembled WGS sequence"/>
</dbReference>
<feature type="domain" description="DUF4408" evidence="1">
    <location>
        <begin position="19"/>
        <end position="51"/>
    </location>
</feature>
<name>A0ABD2ZNA3_9GENT</name>
<proteinExistence type="predicted"/>
<sequence length="286" mass="32690">MAVKFSVPSIIAFTSSDLPLVWNSLQTWLKPPYLYFIINGIIISIAASTRFNHHHQYSKDDDSQEPLIYSFKTPPPQFDYVVAAAAVVLPPPLPEQPQPQPAVEMYDESEEAKIVEEELKPVVENDDHVDDVAGDNWMMTLECNLTSSQKIVSPEKPLLSSRFGHRKPIKTSPEGGRTLRVARPKRQETLESTWKTITEGRHVPLTRHSKKSDTWENHGRTNCDVPTVPLMSLSPISGKIKKEPTLSHDELNRRVEAFIKKFNEEMRLQRQESLNQYMEMINRGAY</sequence>
<dbReference type="PANTHER" id="PTHR33098:SF75">
    <property type="entry name" value="DUF4408 DOMAIN PROTEIN"/>
    <property type="match status" value="1"/>
</dbReference>
<accession>A0ABD2ZNA3</accession>
<comment type="caution">
    <text evidence="2">The sequence shown here is derived from an EMBL/GenBank/DDBJ whole genome shotgun (WGS) entry which is preliminary data.</text>
</comment>
<dbReference type="InterPro" id="IPR008480">
    <property type="entry name" value="DUF761_pln"/>
</dbReference>
<reference evidence="2 3" key="1">
    <citation type="submission" date="2024-11" db="EMBL/GenBank/DDBJ databases">
        <title>A near-complete genome assembly of Cinchona calisaya.</title>
        <authorList>
            <person name="Lian D.C."/>
            <person name="Zhao X.W."/>
            <person name="Wei L."/>
        </authorList>
    </citation>
    <scope>NUCLEOTIDE SEQUENCE [LARGE SCALE GENOMIC DNA]</scope>
    <source>
        <tissue evidence="2">Nenye</tissue>
    </source>
</reference>
<keyword evidence="3" id="KW-1185">Reference proteome</keyword>
<protein>
    <recommendedName>
        <fullName evidence="1">DUF4408 domain-containing protein</fullName>
    </recommendedName>
</protein>
<dbReference type="PANTHER" id="PTHR33098">
    <property type="entry name" value="COTTON FIBER (DUF761)"/>
    <property type="match status" value="1"/>
</dbReference>
<organism evidence="2 3">
    <name type="scientific">Cinchona calisaya</name>
    <dbReference type="NCBI Taxonomy" id="153742"/>
    <lineage>
        <taxon>Eukaryota</taxon>
        <taxon>Viridiplantae</taxon>
        <taxon>Streptophyta</taxon>
        <taxon>Embryophyta</taxon>
        <taxon>Tracheophyta</taxon>
        <taxon>Spermatophyta</taxon>
        <taxon>Magnoliopsida</taxon>
        <taxon>eudicotyledons</taxon>
        <taxon>Gunneridae</taxon>
        <taxon>Pentapetalae</taxon>
        <taxon>asterids</taxon>
        <taxon>lamiids</taxon>
        <taxon>Gentianales</taxon>
        <taxon>Rubiaceae</taxon>
        <taxon>Cinchonoideae</taxon>
        <taxon>Cinchoneae</taxon>
        <taxon>Cinchona</taxon>
    </lineage>
</organism>
<dbReference type="Pfam" id="PF14364">
    <property type="entry name" value="DUF4408"/>
    <property type="match status" value="1"/>
</dbReference>
<dbReference type="EMBL" id="JBJUIK010000008">
    <property type="protein sequence ID" value="KAL3519660.1"/>
    <property type="molecule type" value="Genomic_DNA"/>
</dbReference>
<evidence type="ECO:0000313" key="3">
    <source>
        <dbReference type="Proteomes" id="UP001630127"/>
    </source>
</evidence>
<evidence type="ECO:0000259" key="1">
    <source>
        <dbReference type="Pfam" id="PF14364"/>
    </source>
</evidence>
<gene>
    <name evidence="2" type="ORF">ACH5RR_017809</name>
</gene>
<dbReference type="InterPro" id="IPR025520">
    <property type="entry name" value="DUF4408"/>
</dbReference>
<evidence type="ECO:0000313" key="2">
    <source>
        <dbReference type="EMBL" id="KAL3519660.1"/>
    </source>
</evidence>